<gene>
    <name evidence="3" type="ORF">LSH36_237g04011</name>
</gene>
<dbReference type="AlphaFoldDB" id="A0AAD9JP37"/>
<evidence type="ECO:0000313" key="3">
    <source>
        <dbReference type="EMBL" id="KAK2155550.1"/>
    </source>
</evidence>
<protein>
    <recommendedName>
        <fullName evidence="2">Myb/SANT-like DNA-binding domain-containing protein</fullName>
    </recommendedName>
</protein>
<reference evidence="3" key="1">
    <citation type="journal article" date="2023" name="Mol. Biol. Evol.">
        <title>Third-Generation Sequencing Reveals the Adaptive Role of the Epigenome in Three Deep-Sea Polychaetes.</title>
        <authorList>
            <person name="Perez M."/>
            <person name="Aroh O."/>
            <person name="Sun Y."/>
            <person name="Lan Y."/>
            <person name="Juniper S.K."/>
            <person name="Young C.R."/>
            <person name="Angers B."/>
            <person name="Qian P.Y."/>
        </authorList>
    </citation>
    <scope>NUCLEOTIDE SEQUENCE</scope>
    <source>
        <strain evidence="3">P08H-3</strain>
    </source>
</reference>
<organism evidence="3 4">
    <name type="scientific">Paralvinella palmiformis</name>
    <dbReference type="NCBI Taxonomy" id="53620"/>
    <lineage>
        <taxon>Eukaryota</taxon>
        <taxon>Metazoa</taxon>
        <taxon>Spiralia</taxon>
        <taxon>Lophotrochozoa</taxon>
        <taxon>Annelida</taxon>
        <taxon>Polychaeta</taxon>
        <taxon>Sedentaria</taxon>
        <taxon>Canalipalpata</taxon>
        <taxon>Terebellida</taxon>
        <taxon>Terebelliformia</taxon>
        <taxon>Alvinellidae</taxon>
        <taxon>Paralvinella</taxon>
    </lineage>
</organism>
<name>A0AAD9JP37_9ANNE</name>
<evidence type="ECO:0000256" key="1">
    <source>
        <dbReference type="SAM" id="MobiDB-lite"/>
    </source>
</evidence>
<dbReference type="InterPro" id="IPR028002">
    <property type="entry name" value="Myb_DNA-bind_5"/>
</dbReference>
<comment type="caution">
    <text evidence="3">The sequence shown here is derived from an EMBL/GenBank/DDBJ whole genome shotgun (WGS) entry which is preliminary data.</text>
</comment>
<keyword evidence="4" id="KW-1185">Reference proteome</keyword>
<feature type="region of interest" description="Disordered" evidence="1">
    <location>
        <begin position="88"/>
        <end position="113"/>
    </location>
</feature>
<accession>A0AAD9JP37</accession>
<sequence>MRTNIGPSRFRDSVNAGNTIYFAVLFSAVLNSKNSPVTEKDKQMSWASVTNSVTGVGHTSRSQKQVIDKWLDLKSRSTHKLAFHKREIMKTGGGNKPAPLDEEDEQVAGILGE</sequence>
<evidence type="ECO:0000313" key="4">
    <source>
        <dbReference type="Proteomes" id="UP001208570"/>
    </source>
</evidence>
<evidence type="ECO:0000259" key="2">
    <source>
        <dbReference type="Pfam" id="PF13873"/>
    </source>
</evidence>
<proteinExistence type="predicted"/>
<dbReference type="EMBL" id="JAODUP010000237">
    <property type="protein sequence ID" value="KAK2155550.1"/>
    <property type="molecule type" value="Genomic_DNA"/>
</dbReference>
<feature type="domain" description="Myb/SANT-like DNA-binding" evidence="2">
    <location>
        <begin position="28"/>
        <end position="80"/>
    </location>
</feature>
<dbReference type="Proteomes" id="UP001208570">
    <property type="component" value="Unassembled WGS sequence"/>
</dbReference>
<dbReference type="Pfam" id="PF13873">
    <property type="entry name" value="Myb_DNA-bind_5"/>
    <property type="match status" value="1"/>
</dbReference>